<organism evidence="4 5">
    <name type="scientific">Trichoderma cornu-damae</name>
    <dbReference type="NCBI Taxonomy" id="654480"/>
    <lineage>
        <taxon>Eukaryota</taxon>
        <taxon>Fungi</taxon>
        <taxon>Dikarya</taxon>
        <taxon>Ascomycota</taxon>
        <taxon>Pezizomycotina</taxon>
        <taxon>Sordariomycetes</taxon>
        <taxon>Hypocreomycetidae</taxon>
        <taxon>Hypocreales</taxon>
        <taxon>Hypocreaceae</taxon>
        <taxon>Trichoderma</taxon>
    </lineage>
</organism>
<dbReference type="InterPro" id="IPR023210">
    <property type="entry name" value="NADP_OxRdtase_dom"/>
</dbReference>
<evidence type="ECO:0000313" key="4">
    <source>
        <dbReference type="EMBL" id="KAH6604046.1"/>
    </source>
</evidence>
<dbReference type="Pfam" id="PF00248">
    <property type="entry name" value="Aldo_ket_red"/>
    <property type="match status" value="1"/>
</dbReference>
<dbReference type="InterPro" id="IPR036812">
    <property type="entry name" value="NAD(P)_OxRdtase_dom_sf"/>
</dbReference>
<dbReference type="Proteomes" id="UP000827724">
    <property type="component" value="Unassembled WGS sequence"/>
</dbReference>
<dbReference type="PANTHER" id="PTHR43147">
    <property type="entry name" value="PROTEIN TAS"/>
    <property type="match status" value="1"/>
</dbReference>
<evidence type="ECO:0000256" key="1">
    <source>
        <dbReference type="ARBA" id="ARBA00023002"/>
    </source>
</evidence>
<evidence type="ECO:0000256" key="2">
    <source>
        <dbReference type="SAM" id="MobiDB-lite"/>
    </source>
</evidence>
<keyword evidence="5" id="KW-1185">Reference proteome</keyword>
<feature type="region of interest" description="Disordered" evidence="2">
    <location>
        <begin position="1"/>
        <end position="29"/>
    </location>
</feature>
<feature type="domain" description="NADP-dependent oxidoreductase" evidence="3">
    <location>
        <begin position="42"/>
        <end position="317"/>
    </location>
</feature>
<feature type="compositionally biased region" description="Low complexity" evidence="2">
    <location>
        <begin position="257"/>
        <end position="270"/>
    </location>
</feature>
<feature type="region of interest" description="Disordered" evidence="2">
    <location>
        <begin position="254"/>
        <end position="277"/>
    </location>
</feature>
<comment type="caution">
    <text evidence="4">The sequence shown here is derived from an EMBL/GenBank/DDBJ whole genome shotgun (WGS) entry which is preliminary data.</text>
</comment>
<evidence type="ECO:0000259" key="3">
    <source>
        <dbReference type="Pfam" id="PF00248"/>
    </source>
</evidence>
<dbReference type="OrthoDB" id="686384at2759"/>
<dbReference type="AlphaFoldDB" id="A0A9P8QED4"/>
<evidence type="ECO:0000313" key="5">
    <source>
        <dbReference type="Proteomes" id="UP000827724"/>
    </source>
</evidence>
<reference evidence="4" key="1">
    <citation type="submission" date="2021-08" db="EMBL/GenBank/DDBJ databases">
        <title>Chromosome-Level Trichoderma cornu-damae using Hi-C Data.</title>
        <authorList>
            <person name="Kim C.S."/>
        </authorList>
    </citation>
    <scope>NUCLEOTIDE SEQUENCE</scope>
    <source>
        <strain evidence="4">KA19-0412C</strain>
    </source>
</reference>
<dbReference type="SUPFAM" id="SSF51430">
    <property type="entry name" value="NAD(P)-linked oxidoreductase"/>
    <property type="match status" value="1"/>
</dbReference>
<name>A0A9P8QED4_9HYPO</name>
<protein>
    <submittedName>
        <fullName evidence="4">Aldo keto reductase</fullName>
    </submittedName>
</protein>
<dbReference type="EMBL" id="JAIWOZ010000006">
    <property type="protein sequence ID" value="KAH6604046.1"/>
    <property type="molecule type" value="Genomic_DNA"/>
</dbReference>
<dbReference type="GO" id="GO:0016491">
    <property type="term" value="F:oxidoreductase activity"/>
    <property type="evidence" value="ECO:0007669"/>
    <property type="project" value="UniProtKB-KW"/>
</dbReference>
<accession>A0A9P8QED4</accession>
<proteinExistence type="predicted"/>
<keyword evidence="1" id="KW-0560">Oxidoreductase</keyword>
<sequence>MMDDVLISNPATSCKPRKPSKNPTPNAASYSARLGPYEMPRLFNGLWRLSSQTWGRWHVDEHEKALVQLVESGLVATDMADHYGDSELVYGDFRNKLSKEVSDKVFAVTKWCVSKPIEKPVTAEFVLEQVKERCRRLGGRVELLQLHWHDFADKTYLDILLPLINIAKSHPHLVSAIGLCNFDAKHTDEACEFLKKKTGSVGVVSNQVQFSLLDSRPIKYMIPICQKHNIKLLTYGSFCGGFLSETWLTQPPPELCSSAPSTSASTPSATKRLTPSQHQVSWRHPLLGPLHGVAIHSVCTRWVLQHPCVASVIIGTSLGTSSSNGSPPPGTPPRRPQRHLFASIGPPLRLLRLFASEHQAPQQRCNHGHRSSTSFSSNKRASWNLRMRASLMIPPISPVKARATENLRVFGWELDEEDMRVINAAALGKDGESVLDMLLDKLGDCGDEYRNVG</sequence>
<dbReference type="Gene3D" id="3.20.20.100">
    <property type="entry name" value="NADP-dependent oxidoreductase domain"/>
    <property type="match status" value="1"/>
</dbReference>
<dbReference type="PANTHER" id="PTHR43147:SF2">
    <property type="entry name" value="NADP-DEPENDENT OXIDOREDUCTASE DOMAIN-CONTAINING PROTEIN"/>
    <property type="match status" value="1"/>
</dbReference>
<gene>
    <name evidence="4" type="ORF">Trco_007492</name>
</gene>
<feature type="region of interest" description="Disordered" evidence="2">
    <location>
        <begin position="319"/>
        <end position="338"/>
    </location>
</feature>